<dbReference type="EMBL" id="JBHRTD010000012">
    <property type="protein sequence ID" value="MFC3138362.1"/>
    <property type="molecule type" value="Genomic_DNA"/>
</dbReference>
<keyword evidence="2" id="KW-1185">Reference proteome</keyword>
<gene>
    <name evidence="1" type="ORF">ACFOE0_09225</name>
</gene>
<dbReference type="PANTHER" id="PTHR43737">
    <property type="entry name" value="BLL7424 PROTEIN"/>
    <property type="match status" value="1"/>
</dbReference>
<comment type="caution">
    <text evidence="1">The sequence shown here is derived from an EMBL/GenBank/DDBJ whole genome shotgun (WGS) entry which is preliminary data.</text>
</comment>
<dbReference type="RefSeq" id="WP_248935599.1">
    <property type="nucleotide sequence ID" value="NZ_JAKILF010000003.1"/>
</dbReference>
<accession>A0ABV7GA94</accession>
<dbReference type="PANTHER" id="PTHR43737:SF1">
    <property type="entry name" value="DUF1501 DOMAIN-CONTAINING PROTEIN"/>
    <property type="match status" value="1"/>
</dbReference>
<organism evidence="1 2">
    <name type="scientific">Shewanella submarina</name>
    <dbReference type="NCBI Taxonomy" id="2016376"/>
    <lineage>
        <taxon>Bacteria</taxon>
        <taxon>Pseudomonadati</taxon>
        <taxon>Pseudomonadota</taxon>
        <taxon>Gammaproteobacteria</taxon>
        <taxon>Alteromonadales</taxon>
        <taxon>Shewanellaceae</taxon>
        <taxon>Shewanella</taxon>
    </lineage>
</organism>
<dbReference type="Pfam" id="PF08811">
    <property type="entry name" value="DUF1800"/>
    <property type="match status" value="1"/>
</dbReference>
<proteinExistence type="predicted"/>
<protein>
    <submittedName>
        <fullName evidence="1">DUF1800 family protein</fullName>
    </submittedName>
</protein>
<dbReference type="InterPro" id="IPR013783">
    <property type="entry name" value="Ig-like_fold"/>
</dbReference>
<reference evidence="2" key="1">
    <citation type="journal article" date="2019" name="Int. J. Syst. Evol. Microbiol.">
        <title>The Global Catalogue of Microorganisms (GCM) 10K type strain sequencing project: providing services to taxonomists for standard genome sequencing and annotation.</title>
        <authorList>
            <consortium name="The Broad Institute Genomics Platform"/>
            <consortium name="The Broad Institute Genome Sequencing Center for Infectious Disease"/>
            <person name="Wu L."/>
            <person name="Ma J."/>
        </authorList>
    </citation>
    <scope>NUCLEOTIDE SEQUENCE [LARGE SCALE GENOMIC DNA]</scope>
    <source>
        <strain evidence="2">KCTC 52277</strain>
    </source>
</reference>
<name>A0ABV7GA94_9GAMM</name>
<dbReference type="Pfam" id="PF22352">
    <property type="entry name" value="K319L-like_PKD"/>
    <property type="match status" value="1"/>
</dbReference>
<dbReference type="Gene3D" id="2.60.40.10">
    <property type="entry name" value="Immunoglobulins"/>
    <property type="match status" value="1"/>
</dbReference>
<sequence length="660" mass="73781">MEGFFDSGANEFRLADITKTANNFLLYVALSFSILGCGGEDTDIDLKAADNPAPNISPNVTISPVTRSLRQGVSQNIIASGSDADGQISQVKWELVNGPELPMQGEDSFILSVTPPLSQDASAVEYTFRVIVTDNNSATANAEITITTHWGMDEFDASRLLHQATMGPTSDDIQAAKGMSERQWIEEQMLLEPGFHSPLLVLEPDRDRFSYSSRINAWWNASLYSTDQLRQRVAFALSEILVLSDVDSDLLSTHQDGITAYYDLLLKHSFGNYRELLEAVTLSPAMGVYLSHLGNKKPDEVLNIRPDENYAREVMQLFTIGLVQLNQDGTPILDDDGKTIPTYTQVEIEGFAHVFTGWNYAGAEYWKWPRNFLEPMEPWEQFHDQGAKTLLGGTVLPAGQSARQDLEQALDNLFYHPNVAPFISKQLIQRLITSNPTPQYVERVANVFSDNGEGVSGDLAAVVTAILLDDEARQPKGVLEYSGKIREPLLRSVHFWRELSAGSHSGWFRVWSQNTHGQVPLGSPSVFNFFRPDYMPSELATGSDMQLVAPELQIASDTILIGQFNEQFARNHWHIDELVENPSYNRILMKLQPHVGILEQQGLEALLDYYDVVFFAGTMSDAMRQSLREIQSQFSASPSYYQVGYLLFSIAVSPEYVIQH</sequence>
<dbReference type="Proteomes" id="UP001595621">
    <property type="component" value="Unassembled WGS sequence"/>
</dbReference>
<dbReference type="InterPro" id="IPR014917">
    <property type="entry name" value="DUF1800"/>
</dbReference>
<evidence type="ECO:0000313" key="2">
    <source>
        <dbReference type="Proteomes" id="UP001595621"/>
    </source>
</evidence>
<evidence type="ECO:0000313" key="1">
    <source>
        <dbReference type="EMBL" id="MFC3138362.1"/>
    </source>
</evidence>